<evidence type="ECO:0000313" key="1">
    <source>
        <dbReference type="EMBL" id="CAD8483628.1"/>
    </source>
</evidence>
<reference evidence="1" key="1">
    <citation type="submission" date="2021-01" db="EMBL/GenBank/DDBJ databases">
        <authorList>
            <person name="Corre E."/>
            <person name="Pelletier E."/>
            <person name="Niang G."/>
            <person name="Scheremetjew M."/>
            <person name="Finn R."/>
            <person name="Kale V."/>
            <person name="Holt S."/>
            <person name="Cochrane G."/>
            <person name="Meng A."/>
            <person name="Brown T."/>
            <person name="Cohen L."/>
        </authorList>
    </citation>
    <scope>NUCLEOTIDE SEQUENCE</scope>
    <source>
        <strain evidence="1">CCMP325</strain>
    </source>
</reference>
<dbReference type="EMBL" id="HBEO01014980">
    <property type="protein sequence ID" value="CAD8483628.1"/>
    <property type="molecule type" value="Transcribed_RNA"/>
</dbReference>
<name>A0A7S0EFI6_9CRYP</name>
<gene>
    <name evidence="1" type="ORF">HPHI1048_LOCUS10199</name>
</gene>
<accession>A0A7S0EFI6</accession>
<dbReference type="AlphaFoldDB" id="A0A7S0EFI6"/>
<proteinExistence type="predicted"/>
<organism evidence="1">
    <name type="scientific">Hanusia phi</name>
    <dbReference type="NCBI Taxonomy" id="3032"/>
    <lineage>
        <taxon>Eukaryota</taxon>
        <taxon>Cryptophyceae</taxon>
        <taxon>Pyrenomonadales</taxon>
        <taxon>Geminigeraceae</taxon>
        <taxon>Hanusia</taxon>
    </lineage>
</organism>
<sequence length="378" mass="42615">MGDGSSKSPDGSKKTPVLPHSYYQTIDPSFFATSSQLQSPVVLDASHKAKPTEMSDLTREDFNIPAALTANLSRLSFVASDGVLYEMHDQPIEQEALWSYEGKTNLTYSEYLRELRDTRKQLLTHVVVKKHKKKTMDDSSSPYRPSSSFFQHLYDPKTKRGAPIWIPFTLFVKEGEREAYVTDRSRGCIRRLRGDALRDELVLDLLESDRPQHSSADHDTPLAVIKTRGSGGGQEVITLGRTGVARRLGMEEGDSYVLQSFLPPFGKHAAIFRTTWRRSHACNTTLISSMRRMSAAPSMEATKFFCTKTSELDPTSMVAFRGQTAVDSQQVINDVVRFLEAKDSTYVFDALTADFVKDWTSRLWLIDVKSIQCHQIKI</sequence>
<protein>
    <submittedName>
        <fullName evidence="1">Uncharacterized protein</fullName>
    </submittedName>
</protein>